<sequence>MKQLESGIDNQMFNFEDLENILKRLDFVVGGNWEYDHAFFDYEIEKDHEKYVFLRIPVTTEIGNLDEQDAHVRIGKPFVLSHRFESGTDQQGISANAGATFNQFASPEDPDSEVEPQYVDEAEQVLQNVERALLH</sequence>
<dbReference type="EMBL" id="FNIG01000013">
    <property type="protein sequence ID" value="SDN97267.1"/>
    <property type="molecule type" value="Genomic_DNA"/>
</dbReference>
<keyword evidence="2" id="KW-1185">Reference proteome</keyword>
<dbReference type="Gene3D" id="3.30.310.100">
    <property type="entry name" value="YugN-like"/>
    <property type="match status" value="1"/>
</dbReference>
<dbReference type="RefSeq" id="WP_093857874.1">
    <property type="nucleotide sequence ID" value="NZ_BJVZ01000017.1"/>
</dbReference>
<accession>A0A1H0FRK1</accession>
<protein>
    <submittedName>
        <fullName evidence="1">YugN-like family protein</fullName>
    </submittedName>
</protein>
<dbReference type="OrthoDB" id="2988890at2"/>
<dbReference type="STRING" id="237069.SAMN05216498_0332"/>
<dbReference type="AlphaFoldDB" id="A0A1H0FRK1"/>
<dbReference type="Proteomes" id="UP000199334">
    <property type="component" value="Unassembled WGS sequence"/>
</dbReference>
<dbReference type="Pfam" id="PF08868">
    <property type="entry name" value="YugN"/>
    <property type="match status" value="1"/>
</dbReference>
<dbReference type="InterPro" id="IPR036491">
    <property type="entry name" value="YugN-like_sf"/>
</dbReference>
<reference evidence="1 2" key="1">
    <citation type="submission" date="2016-10" db="EMBL/GenBank/DDBJ databases">
        <authorList>
            <person name="de Groot N.N."/>
        </authorList>
    </citation>
    <scope>NUCLEOTIDE SEQUENCE [LARGE SCALE GENOMIC DNA]</scope>
    <source>
        <strain evidence="1 2">CGMCC 1.3442</strain>
    </source>
</reference>
<proteinExistence type="predicted"/>
<gene>
    <name evidence="1" type="ORF">SAMN05216498_0332</name>
</gene>
<name>A0A1H0FRK1_9BACI</name>
<evidence type="ECO:0000313" key="2">
    <source>
        <dbReference type="Proteomes" id="UP000199334"/>
    </source>
</evidence>
<dbReference type="InterPro" id="IPR014967">
    <property type="entry name" value="Uncharacterised_YugN-like"/>
</dbReference>
<organism evidence="1 2">
    <name type="scientific">Tenuibacillus multivorans</name>
    <dbReference type="NCBI Taxonomy" id="237069"/>
    <lineage>
        <taxon>Bacteria</taxon>
        <taxon>Bacillati</taxon>
        <taxon>Bacillota</taxon>
        <taxon>Bacilli</taxon>
        <taxon>Bacillales</taxon>
        <taxon>Bacillaceae</taxon>
        <taxon>Tenuibacillus</taxon>
    </lineage>
</organism>
<dbReference type="SUPFAM" id="SSF160755">
    <property type="entry name" value="YugN-like"/>
    <property type="match status" value="1"/>
</dbReference>
<evidence type="ECO:0000313" key="1">
    <source>
        <dbReference type="EMBL" id="SDN97267.1"/>
    </source>
</evidence>